<protein>
    <submittedName>
        <fullName evidence="1">Uncharacterized protein</fullName>
    </submittedName>
</protein>
<keyword evidence="2" id="KW-1185">Reference proteome</keyword>
<feature type="non-terminal residue" evidence="1">
    <location>
        <position position="1"/>
    </location>
</feature>
<dbReference type="EMBL" id="LXQA010182952">
    <property type="protein sequence ID" value="MCI30892.1"/>
    <property type="molecule type" value="Genomic_DNA"/>
</dbReference>
<evidence type="ECO:0000313" key="1">
    <source>
        <dbReference type="EMBL" id="MCI30892.1"/>
    </source>
</evidence>
<accession>A0A392R464</accession>
<organism evidence="1 2">
    <name type="scientific">Trifolium medium</name>
    <dbReference type="NCBI Taxonomy" id="97028"/>
    <lineage>
        <taxon>Eukaryota</taxon>
        <taxon>Viridiplantae</taxon>
        <taxon>Streptophyta</taxon>
        <taxon>Embryophyta</taxon>
        <taxon>Tracheophyta</taxon>
        <taxon>Spermatophyta</taxon>
        <taxon>Magnoliopsida</taxon>
        <taxon>eudicotyledons</taxon>
        <taxon>Gunneridae</taxon>
        <taxon>Pentapetalae</taxon>
        <taxon>rosids</taxon>
        <taxon>fabids</taxon>
        <taxon>Fabales</taxon>
        <taxon>Fabaceae</taxon>
        <taxon>Papilionoideae</taxon>
        <taxon>50 kb inversion clade</taxon>
        <taxon>NPAAA clade</taxon>
        <taxon>Hologalegina</taxon>
        <taxon>IRL clade</taxon>
        <taxon>Trifolieae</taxon>
        <taxon>Trifolium</taxon>
    </lineage>
</organism>
<dbReference type="AlphaFoldDB" id="A0A392R464"/>
<evidence type="ECO:0000313" key="2">
    <source>
        <dbReference type="Proteomes" id="UP000265520"/>
    </source>
</evidence>
<sequence>EGKFSSLRNSELPNAIVYGSSTRYFPPQRKRCRFLHPRVALLQPVPVLGWYPSDPITNSGGIGIVVSEWVGDSVEGECGILE</sequence>
<reference evidence="1 2" key="1">
    <citation type="journal article" date="2018" name="Front. Plant Sci.">
        <title>Red Clover (Trifolium pratense) and Zigzag Clover (T. medium) - A Picture of Genomic Similarities and Differences.</title>
        <authorList>
            <person name="Dluhosova J."/>
            <person name="Istvanek J."/>
            <person name="Nedelnik J."/>
            <person name="Repkova J."/>
        </authorList>
    </citation>
    <scope>NUCLEOTIDE SEQUENCE [LARGE SCALE GENOMIC DNA]</scope>
    <source>
        <strain evidence="2">cv. 10/8</strain>
        <tissue evidence="1">Leaf</tissue>
    </source>
</reference>
<name>A0A392R464_9FABA</name>
<proteinExistence type="predicted"/>
<comment type="caution">
    <text evidence="1">The sequence shown here is derived from an EMBL/GenBank/DDBJ whole genome shotgun (WGS) entry which is preliminary data.</text>
</comment>
<dbReference type="Proteomes" id="UP000265520">
    <property type="component" value="Unassembled WGS sequence"/>
</dbReference>